<dbReference type="EMBL" id="JACOFX010000034">
    <property type="protein sequence ID" value="MBC3911443.1"/>
    <property type="molecule type" value="Genomic_DNA"/>
</dbReference>
<feature type="compositionally biased region" description="Basic and acidic residues" evidence="1">
    <location>
        <begin position="43"/>
        <end position="75"/>
    </location>
</feature>
<feature type="non-terminal residue" evidence="2">
    <location>
        <position position="1"/>
    </location>
</feature>
<keyword evidence="3" id="KW-1185">Reference proteome</keyword>
<gene>
    <name evidence="2" type="ORF">H8L47_28160</name>
</gene>
<evidence type="ECO:0000313" key="3">
    <source>
        <dbReference type="Proteomes" id="UP000646911"/>
    </source>
</evidence>
<feature type="region of interest" description="Disordered" evidence="1">
    <location>
        <begin position="35"/>
        <end position="92"/>
    </location>
</feature>
<reference evidence="2 3" key="1">
    <citation type="submission" date="2020-08" db="EMBL/GenBank/DDBJ databases">
        <title>Novel species isolated from subtropical streams in China.</title>
        <authorList>
            <person name="Lu H."/>
        </authorList>
    </citation>
    <scope>NUCLEOTIDE SEQUENCE [LARGE SCALE GENOMIC DNA]</scope>
    <source>
        <strain evidence="2 3">NL8W</strain>
    </source>
</reference>
<proteinExistence type="predicted"/>
<organism evidence="2 3">
    <name type="scientific">Undibacterium umbellatum</name>
    <dbReference type="NCBI Taxonomy" id="2762300"/>
    <lineage>
        <taxon>Bacteria</taxon>
        <taxon>Pseudomonadati</taxon>
        <taxon>Pseudomonadota</taxon>
        <taxon>Betaproteobacteria</taxon>
        <taxon>Burkholderiales</taxon>
        <taxon>Oxalobacteraceae</taxon>
        <taxon>Undibacterium</taxon>
    </lineage>
</organism>
<dbReference type="Proteomes" id="UP000646911">
    <property type="component" value="Unassembled WGS sequence"/>
</dbReference>
<evidence type="ECO:0000256" key="1">
    <source>
        <dbReference type="SAM" id="MobiDB-lite"/>
    </source>
</evidence>
<accession>A0ABR6ZID4</accession>
<protein>
    <submittedName>
        <fullName evidence="2">Uncharacterized protein</fullName>
    </submittedName>
</protein>
<evidence type="ECO:0000313" key="2">
    <source>
        <dbReference type="EMBL" id="MBC3911443.1"/>
    </source>
</evidence>
<dbReference type="RefSeq" id="WP_186957154.1">
    <property type="nucleotide sequence ID" value="NZ_JACOFX010000034.1"/>
</dbReference>
<comment type="caution">
    <text evidence="2">The sequence shown here is derived from an EMBL/GenBank/DDBJ whole genome shotgun (WGS) entry which is preliminary data.</text>
</comment>
<sequence>ANDSAATSVKVGYRQAFIPHTPAYSVKRGFCFCARNKNKNNKPKQDQKQGQDLSTMRHPDTESHREKQEKQEQARTARTSKNSKNKQEQQEQAKSLLLLWVFGF</sequence>
<name>A0ABR6ZID4_9BURK</name>